<evidence type="ECO:0000259" key="1">
    <source>
        <dbReference type="Pfam" id="PF01979"/>
    </source>
</evidence>
<dbReference type="HOGENOM" id="CLU_023620_2_2_9"/>
<keyword evidence="3" id="KW-1185">Reference proteome</keyword>
<evidence type="ECO:0000313" key="2">
    <source>
        <dbReference type="EMBL" id="EEC58446.1"/>
    </source>
</evidence>
<dbReference type="SUPFAM" id="SSF51556">
    <property type="entry name" value="Metallo-dependent hydrolases"/>
    <property type="match status" value="1"/>
</dbReference>
<comment type="caution">
    <text evidence="2">The sequence shown here is derived from an EMBL/GenBank/DDBJ whole genome shotgun (WGS) entry which is preliminary data.</text>
</comment>
<dbReference type="PANTHER" id="PTHR43135">
    <property type="entry name" value="ALPHA-D-RIBOSE 1-METHYLPHOSPHONATE 5-TRIPHOSPHATE DIPHOSPHATASE"/>
    <property type="match status" value="1"/>
</dbReference>
<dbReference type="InterPro" id="IPR011059">
    <property type="entry name" value="Metal-dep_hydrolase_composite"/>
</dbReference>
<dbReference type="eggNOG" id="COG1228">
    <property type="taxonomic scope" value="Bacteria"/>
</dbReference>
<dbReference type="GO" id="GO:0016810">
    <property type="term" value="F:hydrolase activity, acting on carbon-nitrogen (but not peptide) bonds"/>
    <property type="evidence" value="ECO:0007669"/>
    <property type="project" value="InterPro"/>
</dbReference>
<dbReference type="Proteomes" id="UP000003136">
    <property type="component" value="Unassembled WGS sequence"/>
</dbReference>
<dbReference type="Pfam" id="PF01979">
    <property type="entry name" value="Amidohydro_1"/>
    <property type="match status" value="1"/>
</dbReference>
<accession>B7APH2</accession>
<dbReference type="EMBL" id="ABVQ01000034">
    <property type="protein sequence ID" value="EEC58446.1"/>
    <property type="molecule type" value="Genomic_DNA"/>
</dbReference>
<dbReference type="InterPro" id="IPR032466">
    <property type="entry name" value="Metal_Hydrolase"/>
</dbReference>
<proteinExistence type="predicted"/>
<dbReference type="STRING" id="483218.BACPEC_00578"/>
<dbReference type="Gene3D" id="2.30.40.10">
    <property type="entry name" value="Urease, subunit C, domain 1"/>
    <property type="match status" value="1"/>
</dbReference>
<dbReference type="InterPro" id="IPR006680">
    <property type="entry name" value="Amidohydro-rel"/>
</dbReference>
<feature type="domain" description="Amidohydrolase-related" evidence="1">
    <location>
        <begin position="65"/>
        <end position="417"/>
    </location>
</feature>
<dbReference type="SUPFAM" id="SSF51338">
    <property type="entry name" value="Composite domain of metallo-dependent hydrolases"/>
    <property type="match status" value="1"/>
</dbReference>
<sequence>MKINKINRLALINGYILDGSENMEPAADKVILIDGDTIKAITDRDEWESSDTKQSYEVYDLNGRYVMPGLINMHVHLAGNGKPQKKQRDNAALVGKIMSTALTRRIAYNMVKGFAKLELLSGVTTIRTVGGLADFDTRCRTDIENGRCIGPRIIAANEGISVPGGHMAGSVAIAATTVDEALAQVDRAAKQKVDIIKLMITGGVLDAKAKGVPGELKMQPDMINAVCGRAHKLGYKVAAHVESTEGVRAALANGVDSIEHGAKPDEEIISLFKEKNAFLTTTISPALPYALFDRSISHASEVEQFNGNIVFEGIVECSKAAIANGIPVALGNDVGCPYITQYNFWRELYYFSRYAGVSNAFALHTATQVNAGLAGIGDITGTVAPGMKAELIVTQDNPLDNLCALRNVDCVMAGGNIIDKPEFKRNANVDRELDKMI</sequence>
<dbReference type="InterPro" id="IPR051781">
    <property type="entry name" value="Metallo-dep_Hydrolase"/>
</dbReference>
<name>B7APH2_9FIRM</name>
<gene>
    <name evidence="2" type="ORF">BACPEC_00578</name>
</gene>
<dbReference type="Gene3D" id="3.20.20.140">
    <property type="entry name" value="Metal-dependent hydrolases"/>
    <property type="match status" value="1"/>
</dbReference>
<protein>
    <recommendedName>
        <fullName evidence="1">Amidohydrolase-related domain-containing protein</fullName>
    </recommendedName>
</protein>
<dbReference type="PANTHER" id="PTHR43135:SF3">
    <property type="entry name" value="ALPHA-D-RIBOSE 1-METHYLPHOSPHONATE 5-TRIPHOSPHATE DIPHOSPHATASE"/>
    <property type="match status" value="1"/>
</dbReference>
<reference evidence="2 3" key="1">
    <citation type="submission" date="2008-11" db="EMBL/GenBank/DDBJ databases">
        <title>Draft genome sequence of Bacteroides pectinophilus (ATCC 43243).</title>
        <authorList>
            <person name="Sudarsanam P."/>
            <person name="Ley R."/>
            <person name="Guruge J."/>
            <person name="Turnbaugh P.J."/>
            <person name="Mahowald M."/>
            <person name="Liep D."/>
            <person name="Gordon J."/>
        </authorList>
    </citation>
    <scope>NUCLEOTIDE SEQUENCE [LARGE SCALE GENOMIC DNA]</scope>
    <source>
        <strain evidence="2 3">ATCC 43243</strain>
    </source>
</reference>
<organism evidence="2 3">
    <name type="scientific">[Bacteroides] pectinophilus ATCC 43243</name>
    <dbReference type="NCBI Taxonomy" id="483218"/>
    <lineage>
        <taxon>Bacteria</taxon>
        <taxon>Bacillati</taxon>
        <taxon>Bacillota</taxon>
        <taxon>Clostridia</taxon>
        <taxon>Eubacteriales</taxon>
    </lineage>
</organism>
<evidence type="ECO:0000313" key="3">
    <source>
        <dbReference type="Proteomes" id="UP000003136"/>
    </source>
</evidence>
<dbReference type="AlphaFoldDB" id="B7APH2"/>
<reference evidence="2 3" key="2">
    <citation type="submission" date="2008-11" db="EMBL/GenBank/DDBJ databases">
        <authorList>
            <person name="Fulton L."/>
            <person name="Clifton S."/>
            <person name="Fulton B."/>
            <person name="Xu J."/>
            <person name="Minx P."/>
            <person name="Pepin K.H."/>
            <person name="Johnson M."/>
            <person name="Bhonagiri V."/>
            <person name="Nash W.E."/>
            <person name="Mardis E.R."/>
            <person name="Wilson R.K."/>
        </authorList>
    </citation>
    <scope>NUCLEOTIDE SEQUENCE [LARGE SCALE GENOMIC DNA]</scope>
    <source>
        <strain evidence="2 3">ATCC 43243</strain>
    </source>
</reference>